<sequence>MTDTPLYTDPPENTDSKPFYDAASEGRFLTRKCRECGELHWYPRPHCPFCGGATDWVELSGEGTLYSYSVSRRAQPPYAIAYVTLAEGPVMLTNMVDCDFDKLAIGQPVRLAFKPTVANRLVPCFTPTGG</sequence>
<dbReference type="RefSeq" id="WP_188411107.1">
    <property type="nucleotide sequence ID" value="NZ_BMCP01000008.1"/>
</dbReference>
<comment type="caution">
    <text evidence="3">The sequence shown here is derived from an EMBL/GenBank/DDBJ whole genome shotgun (WGS) entry which is preliminary data.</text>
</comment>
<reference evidence="3" key="1">
    <citation type="journal article" date="2014" name="Int. J. Syst. Evol. Microbiol.">
        <title>Complete genome sequence of Corynebacterium casei LMG S-19264T (=DSM 44701T), isolated from a smear-ripened cheese.</title>
        <authorList>
            <consortium name="US DOE Joint Genome Institute (JGI-PGF)"/>
            <person name="Walter F."/>
            <person name="Albersmeier A."/>
            <person name="Kalinowski J."/>
            <person name="Ruckert C."/>
        </authorList>
    </citation>
    <scope>NUCLEOTIDE SEQUENCE</scope>
    <source>
        <strain evidence="3">CCM 7684</strain>
    </source>
</reference>
<dbReference type="AlphaFoldDB" id="A0A8J2YMP7"/>
<dbReference type="PANTHER" id="PTHR34075:SF5">
    <property type="entry name" value="BLR3430 PROTEIN"/>
    <property type="match status" value="1"/>
</dbReference>
<dbReference type="InterPro" id="IPR052513">
    <property type="entry name" value="Thioester_dehydratase-like"/>
</dbReference>
<organism evidence="3 4">
    <name type="scientific">Agaricicola taiwanensis</name>
    <dbReference type="NCBI Taxonomy" id="591372"/>
    <lineage>
        <taxon>Bacteria</taxon>
        <taxon>Pseudomonadati</taxon>
        <taxon>Pseudomonadota</taxon>
        <taxon>Alphaproteobacteria</taxon>
        <taxon>Rhodobacterales</taxon>
        <taxon>Paracoccaceae</taxon>
        <taxon>Agaricicola</taxon>
    </lineage>
</organism>
<evidence type="ECO:0000313" key="3">
    <source>
        <dbReference type="EMBL" id="GGE54877.1"/>
    </source>
</evidence>
<evidence type="ECO:0000259" key="2">
    <source>
        <dbReference type="Pfam" id="PF12172"/>
    </source>
</evidence>
<proteinExistence type="predicted"/>
<dbReference type="Proteomes" id="UP000602745">
    <property type="component" value="Unassembled WGS sequence"/>
</dbReference>
<dbReference type="EMBL" id="BMCP01000008">
    <property type="protein sequence ID" value="GGE54877.1"/>
    <property type="molecule type" value="Genomic_DNA"/>
</dbReference>
<dbReference type="InterPro" id="IPR002878">
    <property type="entry name" value="ChsH2_C"/>
</dbReference>
<dbReference type="InterPro" id="IPR022002">
    <property type="entry name" value="ChsH2_Znr"/>
</dbReference>
<protein>
    <recommendedName>
        <fullName evidence="5">DNA-binding protein</fullName>
    </recommendedName>
</protein>
<reference evidence="3" key="2">
    <citation type="submission" date="2020-09" db="EMBL/GenBank/DDBJ databases">
        <authorList>
            <person name="Sun Q."/>
            <person name="Sedlacek I."/>
        </authorList>
    </citation>
    <scope>NUCLEOTIDE SEQUENCE</scope>
    <source>
        <strain evidence="3">CCM 7684</strain>
    </source>
</reference>
<name>A0A8J2YMP7_9RHOB</name>
<keyword evidence="4" id="KW-1185">Reference proteome</keyword>
<feature type="domain" description="ChsH2 C-terminal OB-fold" evidence="1">
    <location>
        <begin position="56"/>
        <end position="114"/>
    </location>
</feature>
<dbReference type="Gene3D" id="6.10.30.10">
    <property type="match status" value="1"/>
</dbReference>
<accession>A0A8J2YMP7</accession>
<gene>
    <name evidence="3" type="ORF">GCM10007276_34800</name>
</gene>
<dbReference type="PANTHER" id="PTHR34075">
    <property type="entry name" value="BLR3430 PROTEIN"/>
    <property type="match status" value="1"/>
</dbReference>
<feature type="domain" description="ChsH2 rubredoxin-like zinc ribbon" evidence="2">
    <location>
        <begin position="21"/>
        <end position="53"/>
    </location>
</feature>
<dbReference type="Pfam" id="PF01796">
    <property type="entry name" value="OB_ChsH2_C"/>
    <property type="match status" value="1"/>
</dbReference>
<dbReference type="SUPFAM" id="SSF50249">
    <property type="entry name" value="Nucleic acid-binding proteins"/>
    <property type="match status" value="1"/>
</dbReference>
<evidence type="ECO:0008006" key="5">
    <source>
        <dbReference type="Google" id="ProtNLM"/>
    </source>
</evidence>
<dbReference type="Pfam" id="PF12172">
    <property type="entry name" value="zf-ChsH2"/>
    <property type="match status" value="1"/>
</dbReference>
<evidence type="ECO:0000313" key="4">
    <source>
        <dbReference type="Proteomes" id="UP000602745"/>
    </source>
</evidence>
<dbReference type="InterPro" id="IPR012340">
    <property type="entry name" value="NA-bd_OB-fold"/>
</dbReference>
<evidence type="ECO:0000259" key="1">
    <source>
        <dbReference type="Pfam" id="PF01796"/>
    </source>
</evidence>